<dbReference type="Gene3D" id="1.10.275.10">
    <property type="entry name" value="Fumarase/aspartase (N-terminal domain)"/>
    <property type="match status" value="1"/>
</dbReference>
<reference evidence="1 2" key="1">
    <citation type="journal article" date="2016" name="Antonie Van Leeuwenhoek">
        <title>Dongia soli sp. nov., isolated from soil from Dokdo, Korea.</title>
        <authorList>
            <person name="Kim D.U."/>
            <person name="Lee H."/>
            <person name="Kim H."/>
            <person name="Kim S.G."/>
            <person name="Ka J.O."/>
        </authorList>
    </citation>
    <scope>NUCLEOTIDE SEQUENCE [LARGE SCALE GENOMIC DNA]</scope>
    <source>
        <strain evidence="1 2">D78</strain>
    </source>
</reference>
<name>A0ABU5ED78_9PROT</name>
<dbReference type="EMBL" id="JAXCLW010000004">
    <property type="protein sequence ID" value="MDY0884267.1"/>
    <property type="molecule type" value="Genomic_DNA"/>
</dbReference>
<comment type="caution">
    <text evidence="1">The sequence shown here is derived from an EMBL/GenBank/DDBJ whole genome shotgun (WGS) entry which is preliminary data.</text>
</comment>
<dbReference type="GO" id="GO:0016829">
    <property type="term" value="F:lyase activity"/>
    <property type="evidence" value="ECO:0007669"/>
    <property type="project" value="UniProtKB-KW"/>
</dbReference>
<dbReference type="PANTHER" id="PTHR10362">
    <property type="entry name" value="HISTIDINE AMMONIA-LYASE"/>
    <property type="match status" value="1"/>
</dbReference>
<dbReference type="RefSeq" id="WP_320509333.1">
    <property type="nucleotide sequence ID" value="NZ_JAXCLW010000004.1"/>
</dbReference>
<dbReference type="InterPro" id="IPR024083">
    <property type="entry name" value="Fumarase/histidase_N"/>
</dbReference>
<evidence type="ECO:0000313" key="1">
    <source>
        <dbReference type="EMBL" id="MDY0884267.1"/>
    </source>
</evidence>
<dbReference type="InterPro" id="IPR008948">
    <property type="entry name" value="L-Aspartase-like"/>
</dbReference>
<gene>
    <name evidence="1" type="ORF">SMD27_15585</name>
</gene>
<dbReference type="InterPro" id="IPR001106">
    <property type="entry name" value="Aromatic_Lyase"/>
</dbReference>
<keyword evidence="1" id="KW-0456">Lyase</keyword>
<sequence length="486" mass="52603">MPFEINRRADLSLDLYHQVAWQGQGVRLGATALQCMVDSRQAFMRLIDNDPNVTIYGVTSGYGQFASLRLQGEARRKHAQKPPRATVAAFGAPAPERVARGIVLARLANFIEGHAAISPELAVEIAALLNSGRLPKVSVAGQGGAGEILWTAPLFVAVAERFPLAEKDSLSLINGSPAASALIADAALAMRRRLAMAEQIFALSAEAIKAPLTAYAPEFEELWDDPYETEALRSLRHLLNGGAAERRSYQAPVSYRILPRVLGQFRRVIAQAEDIAAGSLRSITDNPVFLKPDPQRPDVQHPYGRVYSNGGYHNARAYPALDNLAAASADLCMIAERHTTKLLDGRYSLLPDQLHGSDEGYIGIIGFVQVGYAEQARRVAQRTFLPGSEAGGFGQNDVAPLTGLAWRAQDEAGRCLDAALAMLAVIASQALHVTEREAPPPLKAILERIRSIFPPVTGPRIYADQLAALTGTFQDDIYDVAEALRD</sequence>
<accession>A0ABU5ED78</accession>
<proteinExistence type="predicted"/>
<protein>
    <submittedName>
        <fullName evidence="1">Aromatic amino acid lyase</fullName>
    </submittedName>
</protein>
<organism evidence="1 2">
    <name type="scientific">Dongia soli</name>
    <dbReference type="NCBI Taxonomy" id="600628"/>
    <lineage>
        <taxon>Bacteria</taxon>
        <taxon>Pseudomonadati</taxon>
        <taxon>Pseudomonadota</taxon>
        <taxon>Alphaproteobacteria</taxon>
        <taxon>Rhodospirillales</taxon>
        <taxon>Dongiaceae</taxon>
        <taxon>Dongia</taxon>
    </lineage>
</organism>
<dbReference type="Gene3D" id="1.20.200.10">
    <property type="entry name" value="Fumarase/aspartase (Central domain)"/>
    <property type="match status" value="1"/>
</dbReference>
<dbReference type="Pfam" id="PF00221">
    <property type="entry name" value="Lyase_aromatic"/>
    <property type="match status" value="2"/>
</dbReference>
<evidence type="ECO:0000313" key="2">
    <source>
        <dbReference type="Proteomes" id="UP001279642"/>
    </source>
</evidence>
<dbReference type="Proteomes" id="UP001279642">
    <property type="component" value="Unassembled WGS sequence"/>
</dbReference>
<keyword evidence="2" id="KW-1185">Reference proteome</keyword>
<dbReference type="SUPFAM" id="SSF48557">
    <property type="entry name" value="L-aspartase-like"/>
    <property type="match status" value="1"/>
</dbReference>